<evidence type="ECO:0000313" key="2">
    <source>
        <dbReference type="Proteomes" id="UP000533598"/>
    </source>
</evidence>
<organism evidence="1 2">
    <name type="scientific">Crossiella cryophila</name>
    <dbReference type="NCBI Taxonomy" id="43355"/>
    <lineage>
        <taxon>Bacteria</taxon>
        <taxon>Bacillati</taxon>
        <taxon>Actinomycetota</taxon>
        <taxon>Actinomycetes</taxon>
        <taxon>Pseudonocardiales</taxon>
        <taxon>Pseudonocardiaceae</taxon>
        <taxon>Crossiella</taxon>
    </lineage>
</organism>
<name>A0A7W7CBI4_9PSEU</name>
<proteinExistence type="predicted"/>
<protein>
    <submittedName>
        <fullName evidence="1">Uncharacterized protein</fullName>
    </submittedName>
</protein>
<keyword evidence="2" id="KW-1185">Reference proteome</keyword>
<dbReference type="Proteomes" id="UP000533598">
    <property type="component" value="Unassembled WGS sequence"/>
</dbReference>
<dbReference type="RefSeq" id="WP_185003946.1">
    <property type="nucleotide sequence ID" value="NZ_BAAAUI010000041.1"/>
</dbReference>
<dbReference type="AlphaFoldDB" id="A0A7W7CBI4"/>
<reference evidence="1 2" key="1">
    <citation type="submission" date="2020-08" db="EMBL/GenBank/DDBJ databases">
        <title>Sequencing the genomes of 1000 actinobacteria strains.</title>
        <authorList>
            <person name="Klenk H.-P."/>
        </authorList>
    </citation>
    <scope>NUCLEOTIDE SEQUENCE [LARGE SCALE GENOMIC DNA]</scope>
    <source>
        <strain evidence="1 2">DSM 44230</strain>
    </source>
</reference>
<comment type="caution">
    <text evidence="1">The sequence shown here is derived from an EMBL/GenBank/DDBJ whole genome shotgun (WGS) entry which is preliminary data.</text>
</comment>
<evidence type="ECO:0000313" key="1">
    <source>
        <dbReference type="EMBL" id="MBB4678073.1"/>
    </source>
</evidence>
<dbReference type="EMBL" id="JACHMH010000001">
    <property type="protein sequence ID" value="MBB4678073.1"/>
    <property type="molecule type" value="Genomic_DNA"/>
</dbReference>
<accession>A0A7W7CBI4</accession>
<gene>
    <name evidence="1" type="ORF">HNR67_004191</name>
</gene>
<sequence length="374" mass="41849">MASVTLRDFVWTVDPKLVGVEGISAELRPRTRKIDINIARLVRINTLATSCPARFDSYFPEARILLSYLDTPLDGPLRLRPDVTRTSSHHIRHFVVESLGLAMLTAAVEASGRWHRRGSLHHLDALPIGPGRSYRKPGIKPDLLFGWPKRRLAGEARGRYRKAPSRALAANLRRLDELLRWSQYHQDHPFVMSWAYANEQEITVDLFVPRNKPRQPAGQADDTAQDADGTSQKVGVLANESQVEQNSWRQDHPVGIANDDWTPVSWLAERAQGQVASVQETLFTTAPPVGRRVSGRRLHGAWAPLDLFGRADRRLAFGLLHQDLSPGEQSEMVDRVSRRTDGNPGTALDISGRLVVLVTSDTDGDPWDLLADRE</sequence>